<evidence type="ECO:0000313" key="2">
    <source>
        <dbReference type="Proteomes" id="UP000070089"/>
    </source>
</evidence>
<organism evidence="1 2">
    <name type="scientific">Giardia duodenalis assemblage B</name>
    <dbReference type="NCBI Taxonomy" id="1394984"/>
    <lineage>
        <taxon>Eukaryota</taxon>
        <taxon>Metamonada</taxon>
        <taxon>Diplomonadida</taxon>
        <taxon>Hexamitidae</taxon>
        <taxon>Giardiinae</taxon>
        <taxon>Giardia</taxon>
    </lineage>
</organism>
<dbReference type="AlphaFoldDB" id="A0A132NM38"/>
<name>A0A132NM38_GIAIN</name>
<dbReference type="EMBL" id="JXTI01000302">
    <property type="protein sequence ID" value="KWX11135.1"/>
    <property type="molecule type" value="Genomic_DNA"/>
</dbReference>
<gene>
    <name evidence="1" type="ORF">QR46_4909</name>
</gene>
<reference evidence="1 2" key="1">
    <citation type="journal article" date="2015" name="Mol. Biochem. Parasitol.">
        <title>Identification of polymorphic genes for use in assemblage B genotyping assays through comparative genomics of multiple assemblage B Giardia duodenalis isolates.</title>
        <authorList>
            <person name="Wielinga C."/>
            <person name="Thompson R.C."/>
            <person name="Monis P."/>
            <person name="Ryan U."/>
        </authorList>
    </citation>
    <scope>NUCLEOTIDE SEQUENCE [LARGE SCALE GENOMIC DNA]</scope>
    <source>
        <strain evidence="1 2">BAH15c1</strain>
    </source>
</reference>
<proteinExistence type="predicted"/>
<accession>A0A132NM38</accession>
<dbReference type="VEuPathDB" id="GiardiaDB:QR46_4909"/>
<sequence>MHAALTPGALWTEGQASSRWLAADRYGANDCGRAGLPECAAQLLAEAGHPAHGRLPCLTDRRGRDLY</sequence>
<comment type="caution">
    <text evidence="1">The sequence shown here is derived from an EMBL/GenBank/DDBJ whole genome shotgun (WGS) entry which is preliminary data.</text>
</comment>
<dbReference type="Proteomes" id="UP000070089">
    <property type="component" value="Unassembled WGS sequence"/>
</dbReference>
<protein>
    <submittedName>
        <fullName evidence="1">Chromosome segregation ATPase</fullName>
    </submittedName>
</protein>
<evidence type="ECO:0000313" key="1">
    <source>
        <dbReference type="EMBL" id="KWX11135.1"/>
    </source>
</evidence>